<evidence type="ECO:0000313" key="2">
    <source>
        <dbReference type="EMBL" id="BBA98918.1"/>
    </source>
</evidence>
<dbReference type="AlphaFoldDB" id="A0A7U3UUC7"/>
<evidence type="ECO:0000256" key="1">
    <source>
        <dbReference type="SAM" id="MobiDB-lite"/>
    </source>
</evidence>
<feature type="region of interest" description="Disordered" evidence="1">
    <location>
        <begin position="60"/>
        <end position="140"/>
    </location>
</feature>
<gene>
    <name evidence="2" type="ORF">RVR_5306</name>
</gene>
<reference evidence="2 3" key="2">
    <citation type="journal article" date="2011" name="J. Antibiot.">
        <title>Furaquinocins I and J: novel polyketide isoprenoid hybrid compounds from Streptomyces reveromyceticus SN-593.</title>
        <authorList>
            <person name="Panthee S."/>
            <person name="Takahashi S."/>
            <person name="Takagi H."/>
            <person name="Nogawa T."/>
            <person name="Oowada E."/>
            <person name="Uramoto M."/>
            <person name="Osada H."/>
        </authorList>
    </citation>
    <scope>NUCLEOTIDE SEQUENCE [LARGE SCALE GENOMIC DNA]</scope>
    <source>
        <strain evidence="2 3">SN-593</strain>
    </source>
</reference>
<reference evidence="2 3" key="4">
    <citation type="journal article" date="2020" name="Sci. Rep.">
        <title>beta-carboline chemical signals induce reveromycin production through a LuxR family regulator in Streptomyces sp. SN-593.</title>
        <authorList>
            <person name="Panthee S."/>
            <person name="Kito N."/>
            <person name="Hayashi T."/>
            <person name="Shimizu T."/>
            <person name="Ishikawa J."/>
            <person name="Hamamoto H."/>
            <person name="Osada H."/>
            <person name="Takahashi S."/>
        </authorList>
    </citation>
    <scope>NUCLEOTIDE SEQUENCE [LARGE SCALE GENOMIC DNA]</scope>
    <source>
        <strain evidence="2 3">SN-593</strain>
    </source>
</reference>
<sequence length="140" mass="14195">MIGQDRSTGTVQVALSTLTTSQVVDLHEPSAASAVSIPPLPVVLLPLPRHIVAGVERPGVDDRAECPGRHDRAAPPAPLALGDRPAAGAPAGARCCGIGHAAPPAAGRGRPPDRRARRGTCPARAAPGAHRARAGSFARL</sequence>
<protein>
    <submittedName>
        <fullName evidence="2">Uncharacterized protein</fullName>
    </submittedName>
</protein>
<proteinExistence type="predicted"/>
<evidence type="ECO:0000313" key="3">
    <source>
        <dbReference type="Proteomes" id="UP000595703"/>
    </source>
</evidence>
<feature type="compositionally biased region" description="Low complexity" evidence="1">
    <location>
        <begin position="79"/>
        <end position="109"/>
    </location>
</feature>
<feature type="compositionally biased region" description="Basic and acidic residues" evidence="1">
    <location>
        <begin position="60"/>
        <end position="73"/>
    </location>
</feature>
<dbReference type="EMBL" id="AP018365">
    <property type="protein sequence ID" value="BBA98918.1"/>
    <property type="molecule type" value="Genomic_DNA"/>
</dbReference>
<name>A0A7U3UUC7_9ACTN</name>
<reference evidence="2 3" key="3">
    <citation type="journal article" date="2011" name="Nat. Chem. Biol.">
        <title>Reveromycin A biosynthesis uses RevG and RevJ for stereospecific spiroacetal formation.</title>
        <authorList>
            <person name="Takahashi S."/>
            <person name="Toyoda A."/>
            <person name="Sekiyama Y."/>
            <person name="Takagi H."/>
            <person name="Nogawa T."/>
            <person name="Uramoto M."/>
            <person name="Suzuki R."/>
            <person name="Koshino H."/>
            <person name="Kumano T."/>
            <person name="Panthee S."/>
            <person name="Dairi T."/>
            <person name="Ishikawa J."/>
            <person name="Ikeda H."/>
            <person name="Sakaki Y."/>
            <person name="Osada H."/>
        </authorList>
    </citation>
    <scope>NUCLEOTIDE SEQUENCE [LARGE SCALE GENOMIC DNA]</scope>
    <source>
        <strain evidence="2 3">SN-593</strain>
    </source>
</reference>
<reference evidence="2 3" key="1">
    <citation type="journal article" date="2010" name="J. Bacteriol.">
        <title>Biochemical characterization of a novel indole prenyltransferase from Streptomyces sp. SN-593.</title>
        <authorList>
            <person name="Takahashi S."/>
            <person name="Takagi H."/>
            <person name="Toyoda A."/>
            <person name="Uramoto M."/>
            <person name="Nogawa T."/>
            <person name="Ueki M."/>
            <person name="Sakaki Y."/>
            <person name="Osada H."/>
        </authorList>
    </citation>
    <scope>NUCLEOTIDE SEQUENCE [LARGE SCALE GENOMIC DNA]</scope>
    <source>
        <strain evidence="2 3">SN-593</strain>
    </source>
</reference>
<accession>A0A7U3UUC7</accession>
<keyword evidence="3" id="KW-1185">Reference proteome</keyword>
<dbReference type="KEGG" id="arev:RVR_5306"/>
<dbReference type="Proteomes" id="UP000595703">
    <property type="component" value="Chromosome"/>
</dbReference>
<organism evidence="2 3">
    <name type="scientific">Actinacidiphila reveromycinica</name>
    <dbReference type="NCBI Taxonomy" id="659352"/>
    <lineage>
        <taxon>Bacteria</taxon>
        <taxon>Bacillati</taxon>
        <taxon>Actinomycetota</taxon>
        <taxon>Actinomycetes</taxon>
        <taxon>Kitasatosporales</taxon>
        <taxon>Streptomycetaceae</taxon>
        <taxon>Actinacidiphila</taxon>
    </lineage>
</organism>